<dbReference type="Proteomes" id="UP000305654">
    <property type="component" value="Unassembled WGS sequence"/>
</dbReference>
<evidence type="ECO:0000313" key="3">
    <source>
        <dbReference type="Proteomes" id="UP000305654"/>
    </source>
</evidence>
<proteinExistence type="predicted"/>
<dbReference type="Pfam" id="PF04972">
    <property type="entry name" value="BON"/>
    <property type="match status" value="3"/>
</dbReference>
<dbReference type="InterPro" id="IPR051686">
    <property type="entry name" value="Lipoprotein_DolP"/>
</dbReference>
<feature type="domain" description="BON" evidence="1">
    <location>
        <begin position="3"/>
        <end position="71"/>
    </location>
</feature>
<comment type="caution">
    <text evidence="2">The sequence shown here is derived from an EMBL/GenBank/DDBJ whole genome shotgun (WGS) entry which is preliminary data.</text>
</comment>
<dbReference type="PROSITE" id="PS50914">
    <property type="entry name" value="BON"/>
    <property type="match status" value="3"/>
</dbReference>
<dbReference type="PANTHER" id="PTHR34606">
    <property type="entry name" value="BON DOMAIN-CONTAINING PROTEIN"/>
    <property type="match status" value="1"/>
</dbReference>
<dbReference type="EMBL" id="VCDI01000001">
    <property type="protein sequence ID" value="TLU74526.1"/>
    <property type="molecule type" value="Genomic_DNA"/>
</dbReference>
<dbReference type="Gene3D" id="3.30.1340.30">
    <property type="match status" value="3"/>
</dbReference>
<evidence type="ECO:0000259" key="1">
    <source>
        <dbReference type="PROSITE" id="PS50914"/>
    </source>
</evidence>
<dbReference type="InterPro" id="IPR007055">
    <property type="entry name" value="BON_dom"/>
</dbReference>
<organism evidence="2 3">
    <name type="scientific">Lichenicoccus roseus</name>
    <dbReference type="NCBI Taxonomy" id="2683649"/>
    <lineage>
        <taxon>Bacteria</taxon>
        <taxon>Pseudomonadati</taxon>
        <taxon>Pseudomonadota</taxon>
        <taxon>Alphaproteobacteria</taxon>
        <taxon>Acetobacterales</taxon>
        <taxon>Acetobacteraceae</taxon>
        <taxon>Lichenicoccus</taxon>
    </lineage>
</organism>
<reference evidence="2 3" key="1">
    <citation type="submission" date="2019-05" db="EMBL/GenBank/DDBJ databases">
        <authorList>
            <person name="Pankratov T."/>
            <person name="Grouzdev D."/>
        </authorList>
    </citation>
    <scope>NUCLEOTIDE SEQUENCE [LARGE SCALE GENOMIC DNA]</scope>
    <source>
        <strain evidence="2 3">KEBCLARHB70R</strain>
    </source>
</reference>
<feature type="domain" description="BON" evidence="1">
    <location>
        <begin position="149"/>
        <end position="216"/>
    </location>
</feature>
<accession>A0A5R9JGH8</accession>
<dbReference type="InterPro" id="IPR014004">
    <property type="entry name" value="Transpt-assoc_nodulatn_dom_bac"/>
</dbReference>
<gene>
    <name evidence="2" type="ORF">FE263_04975</name>
</gene>
<dbReference type="PANTHER" id="PTHR34606:SF15">
    <property type="entry name" value="BON DOMAIN-CONTAINING PROTEIN"/>
    <property type="match status" value="1"/>
</dbReference>
<dbReference type="RefSeq" id="WP_138324775.1">
    <property type="nucleotide sequence ID" value="NZ_VCDI01000001.1"/>
</dbReference>
<dbReference type="OrthoDB" id="870892at2"/>
<feature type="domain" description="BON" evidence="1">
    <location>
        <begin position="78"/>
        <end position="146"/>
    </location>
</feature>
<sequence>MSNDSQLQKSVLAELAWEPSITAAHIGVAADDGVVTLTGHVDSFVQKHAAEDAARRVRGVRAVAEEIEVRLAFDMTRGDDDIARAAVDRLSWDISVPKNEVKVSVEAGWVTLSGEVQWYFQKQAAVQDVRHLTGVIGLTDRITIRASESAGDISDEITHALHRSWFFDPTLVTVTAEHGRVRLLGTVKSSYERQVAAETAWAARGTISVENDILVG</sequence>
<dbReference type="AlphaFoldDB" id="A0A5R9JGH8"/>
<protein>
    <submittedName>
        <fullName evidence="2">BON domain-containing protein</fullName>
    </submittedName>
</protein>
<evidence type="ECO:0000313" key="2">
    <source>
        <dbReference type="EMBL" id="TLU74526.1"/>
    </source>
</evidence>
<keyword evidence="3" id="KW-1185">Reference proteome</keyword>
<dbReference type="SMART" id="SM00749">
    <property type="entry name" value="BON"/>
    <property type="match status" value="2"/>
</dbReference>
<name>A0A5R9JGH8_9PROT</name>